<keyword evidence="1" id="KW-0732">Signal</keyword>
<organism evidence="2 3">
    <name type="scientific">Evansella cellulosilytica (strain ATCC 21833 / DSM 2522 / FERM P-1141 / JCM 9156 / N-4)</name>
    <name type="common">Bacillus cellulosilyticus</name>
    <dbReference type="NCBI Taxonomy" id="649639"/>
    <lineage>
        <taxon>Bacteria</taxon>
        <taxon>Bacillati</taxon>
        <taxon>Bacillota</taxon>
        <taxon>Bacilli</taxon>
        <taxon>Bacillales</taxon>
        <taxon>Bacillaceae</taxon>
        <taxon>Evansella</taxon>
    </lineage>
</organism>
<evidence type="ECO:0000256" key="1">
    <source>
        <dbReference type="SAM" id="SignalP"/>
    </source>
</evidence>
<dbReference type="STRING" id="649639.Bcell_0508"/>
<dbReference type="EMBL" id="CP002394">
    <property type="protein sequence ID" value="ADU28790.1"/>
    <property type="molecule type" value="Genomic_DNA"/>
</dbReference>
<sequence length="160" mass="18092">MKKVLLFCLVSVLIVLSTGCFGTGEESSTKEIDDPVEAAVYYYYDSLQKENYDEALSYLASDYLTYLNISERDYVNIFKDMRTLEDWRIEEISVRSIDEIDDDITVPFALEPLLVTSGDNYIVIVDISISIHGETSGVVDNVLVAEDNNGEWKIFGIVSF</sequence>
<keyword evidence="3" id="KW-1185">Reference proteome</keyword>
<protein>
    <recommendedName>
        <fullName evidence="4">DUF4829 domain-containing protein</fullName>
    </recommendedName>
</protein>
<feature type="chain" id="PRO_5038870749" description="DUF4829 domain-containing protein" evidence="1">
    <location>
        <begin position="23"/>
        <end position="160"/>
    </location>
</feature>
<dbReference type="KEGG" id="bco:Bcell_0508"/>
<evidence type="ECO:0000313" key="2">
    <source>
        <dbReference type="EMBL" id="ADU28790.1"/>
    </source>
</evidence>
<gene>
    <name evidence="2" type="ordered locus">Bcell_0508</name>
</gene>
<dbReference type="RefSeq" id="WP_013487131.1">
    <property type="nucleotide sequence ID" value="NC_014829.1"/>
</dbReference>
<dbReference type="PROSITE" id="PS51257">
    <property type="entry name" value="PROKAR_LIPOPROTEIN"/>
    <property type="match status" value="1"/>
</dbReference>
<dbReference type="AlphaFoldDB" id="E6TXH6"/>
<dbReference type="eggNOG" id="ENOG50347WR">
    <property type="taxonomic scope" value="Bacteria"/>
</dbReference>
<evidence type="ECO:0000313" key="3">
    <source>
        <dbReference type="Proteomes" id="UP000001401"/>
    </source>
</evidence>
<accession>E6TXH6</accession>
<dbReference type="HOGENOM" id="CLU_1648739_0_0_9"/>
<dbReference type="OrthoDB" id="2929518at2"/>
<proteinExistence type="predicted"/>
<name>E6TXH6_EVAC2</name>
<reference evidence="2" key="1">
    <citation type="submission" date="2010-12" db="EMBL/GenBank/DDBJ databases">
        <title>Complete sequence of Bacillus cellulosilyticus DSM 2522.</title>
        <authorList>
            <consortium name="US DOE Joint Genome Institute"/>
            <person name="Lucas S."/>
            <person name="Copeland A."/>
            <person name="Lapidus A."/>
            <person name="Cheng J.-F."/>
            <person name="Bruce D."/>
            <person name="Goodwin L."/>
            <person name="Pitluck S."/>
            <person name="Chertkov O."/>
            <person name="Detter J.C."/>
            <person name="Han C."/>
            <person name="Tapia R."/>
            <person name="Land M."/>
            <person name="Hauser L."/>
            <person name="Jeffries C."/>
            <person name="Kyrpides N."/>
            <person name="Ivanova N."/>
            <person name="Mikhailova N."/>
            <person name="Brumm P."/>
            <person name="Mead D."/>
            <person name="Woyke T."/>
        </authorList>
    </citation>
    <scope>NUCLEOTIDE SEQUENCE [LARGE SCALE GENOMIC DNA]</scope>
    <source>
        <strain evidence="2">DSM 2522</strain>
    </source>
</reference>
<feature type="signal peptide" evidence="1">
    <location>
        <begin position="1"/>
        <end position="22"/>
    </location>
</feature>
<dbReference type="Proteomes" id="UP000001401">
    <property type="component" value="Chromosome"/>
</dbReference>
<evidence type="ECO:0008006" key="4">
    <source>
        <dbReference type="Google" id="ProtNLM"/>
    </source>
</evidence>